<feature type="domain" description="RsdA/BaiN/AoA(So)-like Rossmann fold-like" evidence="4">
    <location>
        <begin position="2"/>
        <end position="403"/>
    </location>
</feature>
<sequence>MKVIVIGGGASGITAAISAKDCGCDVSIIERNDRIGKKILITGNGRCNITNENINETRYHSQNNGFFKYALDKLDKQATIDFFNMLGLPLTTLESGKMYPMSLQASSVLDILRLALEDRNIPIYTNSKIVKIEKINKIFKIYNSNDEIYECDKVILACGGKSAPKTGSDGLGFKLGTNIGHSIIKPLPAIVQLKLAHNSLKALSGIRFDANAKIFINNSLERSEFGEILFTDYGISGPAILQLSRIASIGIEENKNVALEIDILPNIEENKIQEFFENHFGMFYYRSVHDSLIGIIHKKLIPIILKEANVSNIHKQCCDLTWEEKSNILRLLKKWVFVVSGTNSFENSQVTTGGINTKEVDHKTLQSKIVPGLYFCGEILDVDGDCGGFNLQWAWSSGFLAGQVK</sequence>
<protein>
    <submittedName>
        <fullName evidence="6">NAD(P)/FAD-dependent oxidoreductase</fullName>
    </submittedName>
</protein>
<dbReference type="Proteomes" id="UP001623592">
    <property type="component" value="Unassembled WGS sequence"/>
</dbReference>
<dbReference type="PANTHER" id="PTHR42887">
    <property type="entry name" value="OS12G0638800 PROTEIN"/>
    <property type="match status" value="1"/>
</dbReference>
<comment type="cofactor">
    <cofactor evidence="1">
        <name>FAD</name>
        <dbReference type="ChEBI" id="CHEBI:57692"/>
    </cofactor>
</comment>
<dbReference type="InterPro" id="IPR004792">
    <property type="entry name" value="BaiN-like"/>
</dbReference>
<keyword evidence="7" id="KW-1185">Reference proteome</keyword>
<dbReference type="Pfam" id="PF22780">
    <property type="entry name" value="HI0933_like_1st"/>
    <property type="match status" value="1"/>
</dbReference>
<dbReference type="RefSeq" id="WP_406789411.1">
    <property type="nucleotide sequence ID" value="NZ_JBJIAA010000020.1"/>
</dbReference>
<dbReference type="InterPro" id="IPR055178">
    <property type="entry name" value="RsdA/BaiN/AoA(So)-like_dom"/>
</dbReference>
<dbReference type="Gene3D" id="1.10.8.260">
    <property type="entry name" value="HI0933 insert domain-like"/>
    <property type="match status" value="1"/>
</dbReference>
<accession>A0ABW8TJN1</accession>
<evidence type="ECO:0000313" key="7">
    <source>
        <dbReference type="Proteomes" id="UP001623592"/>
    </source>
</evidence>
<dbReference type="Gene3D" id="2.40.30.10">
    <property type="entry name" value="Translation factors"/>
    <property type="match status" value="1"/>
</dbReference>
<dbReference type="SUPFAM" id="SSF160996">
    <property type="entry name" value="HI0933 insert domain-like"/>
    <property type="match status" value="1"/>
</dbReference>
<organism evidence="6 7">
    <name type="scientific">Clostridium neuense</name>
    <dbReference type="NCBI Taxonomy" id="1728934"/>
    <lineage>
        <taxon>Bacteria</taxon>
        <taxon>Bacillati</taxon>
        <taxon>Bacillota</taxon>
        <taxon>Clostridia</taxon>
        <taxon>Eubacteriales</taxon>
        <taxon>Clostridiaceae</taxon>
        <taxon>Clostridium</taxon>
    </lineage>
</organism>
<dbReference type="InterPro" id="IPR036188">
    <property type="entry name" value="FAD/NAD-bd_sf"/>
</dbReference>
<dbReference type="NCBIfam" id="TIGR00275">
    <property type="entry name" value="aminoacetone oxidase family FAD-binding enzyme"/>
    <property type="match status" value="1"/>
</dbReference>
<evidence type="ECO:0000259" key="4">
    <source>
        <dbReference type="Pfam" id="PF03486"/>
    </source>
</evidence>
<keyword evidence="3" id="KW-0274">FAD</keyword>
<dbReference type="Gene3D" id="3.50.50.60">
    <property type="entry name" value="FAD/NAD(P)-binding domain"/>
    <property type="match status" value="1"/>
</dbReference>
<evidence type="ECO:0000256" key="2">
    <source>
        <dbReference type="ARBA" id="ARBA00022630"/>
    </source>
</evidence>
<dbReference type="SUPFAM" id="SSF51905">
    <property type="entry name" value="FAD/NAD(P)-binding domain"/>
    <property type="match status" value="1"/>
</dbReference>
<dbReference type="InterPro" id="IPR057661">
    <property type="entry name" value="RsdA/BaiN/AoA(So)_Rossmann"/>
</dbReference>
<comment type="caution">
    <text evidence="6">The sequence shown here is derived from an EMBL/GenBank/DDBJ whole genome shotgun (WGS) entry which is preliminary data.</text>
</comment>
<proteinExistence type="predicted"/>
<evidence type="ECO:0000313" key="6">
    <source>
        <dbReference type="EMBL" id="MFL0252754.1"/>
    </source>
</evidence>
<reference evidence="6 7" key="1">
    <citation type="submission" date="2024-11" db="EMBL/GenBank/DDBJ databases">
        <authorList>
            <person name="Heng Y.C."/>
            <person name="Lim A.C.H."/>
            <person name="Lee J.K.Y."/>
            <person name="Kittelmann S."/>
        </authorList>
    </citation>
    <scope>NUCLEOTIDE SEQUENCE [LARGE SCALE GENOMIC DNA]</scope>
    <source>
        <strain evidence="6 7">WILCCON 0114</strain>
    </source>
</reference>
<dbReference type="PRINTS" id="PR00368">
    <property type="entry name" value="FADPNR"/>
</dbReference>
<gene>
    <name evidence="6" type="ORF">ACJDT4_20300</name>
</gene>
<feature type="domain" description="RsdA/BaiN/AoA(So)-like insert" evidence="5">
    <location>
        <begin position="188"/>
        <end position="350"/>
    </location>
</feature>
<evidence type="ECO:0000256" key="3">
    <source>
        <dbReference type="ARBA" id="ARBA00022827"/>
    </source>
</evidence>
<dbReference type="PANTHER" id="PTHR42887:SF2">
    <property type="entry name" value="OS12G0638800 PROTEIN"/>
    <property type="match status" value="1"/>
</dbReference>
<evidence type="ECO:0000259" key="5">
    <source>
        <dbReference type="Pfam" id="PF22780"/>
    </source>
</evidence>
<keyword evidence="2" id="KW-0285">Flavoprotein</keyword>
<dbReference type="EMBL" id="JBJIAA010000020">
    <property type="protein sequence ID" value="MFL0252754.1"/>
    <property type="molecule type" value="Genomic_DNA"/>
</dbReference>
<dbReference type="Pfam" id="PF03486">
    <property type="entry name" value="HI0933_like"/>
    <property type="match status" value="1"/>
</dbReference>
<name>A0ABW8TJN1_9CLOT</name>
<dbReference type="PRINTS" id="PR00411">
    <property type="entry name" value="PNDRDTASEI"/>
</dbReference>
<dbReference type="InterPro" id="IPR023166">
    <property type="entry name" value="BaiN-like_dom_sf"/>
</dbReference>
<evidence type="ECO:0000256" key="1">
    <source>
        <dbReference type="ARBA" id="ARBA00001974"/>
    </source>
</evidence>